<keyword evidence="2" id="KW-1133">Transmembrane helix</keyword>
<name>A0ABD2ZTT2_9GENT</name>
<evidence type="ECO:0000313" key="4">
    <source>
        <dbReference type="Proteomes" id="UP001630127"/>
    </source>
</evidence>
<dbReference type="Proteomes" id="UP001630127">
    <property type="component" value="Unassembled WGS sequence"/>
</dbReference>
<keyword evidence="4" id="KW-1185">Reference proteome</keyword>
<evidence type="ECO:0000256" key="1">
    <source>
        <dbReference type="SAM" id="MobiDB-lite"/>
    </source>
</evidence>
<keyword evidence="2" id="KW-0812">Transmembrane</keyword>
<proteinExistence type="predicted"/>
<evidence type="ECO:0000256" key="2">
    <source>
        <dbReference type="SAM" id="Phobius"/>
    </source>
</evidence>
<dbReference type="InterPro" id="IPR055301">
    <property type="entry name" value="Lea14-like_2"/>
</dbReference>
<feature type="region of interest" description="Disordered" evidence="1">
    <location>
        <begin position="1"/>
        <end position="31"/>
    </location>
</feature>
<keyword evidence="2" id="KW-0472">Membrane</keyword>
<sequence length="222" mass="25007">MADNKREQPQVYPLPQSYNTNAGYNNKRDAESANVESDELRRKKRMKYLAYFAAFVVFQTGIILLFSLTVMKIRTPKFRVRSATFETFEIATATNPSFNFRMDAELGVKNANFGNYKFQNSSIVFFYGDAPVGEAVVRETKAGWRSTKKLDVVVDLSSNGLTNNNSQLANDLNSGVLTLNSRSTLNGKVELMFIFKKKKSTSMDCTITIGLADKVVREIKCK</sequence>
<gene>
    <name evidence="3" type="ORF">ACH5RR_019731</name>
</gene>
<reference evidence="3 4" key="1">
    <citation type="submission" date="2024-11" db="EMBL/GenBank/DDBJ databases">
        <title>A near-complete genome assembly of Cinchona calisaya.</title>
        <authorList>
            <person name="Lian D.C."/>
            <person name="Zhao X.W."/>
            <person name="Wei L."/>
        </authorList>
    </citation>
    <scope>NUCLEOTIDE SEQUENCE [LARGE SCALE GENOMIC DNA]</scope>
    <source>
        <tissue evidence="3">Nenye</tissue>
    </source>
</reference>
<protein>
    <recommendedName>
        <fullName evidence="5">Late embryogenesis abundant protein LEA-2 subgroup domain-containing protein</fullName>
    </recommendedName>
</protein>
<feature type="transmembrane region" description="Helical" evidence="2">
    <location>
        <begin position="48"/>
        <end position="71"/>
    </location>
</feature>
<dbReference type="PANTHER" id="PTHR31852">
    <property type="entry name" value="LATE EMBRYOGENESIS ABUNDANT (LEA) HYDROXYPROLINE-RICH GLYCOPROTEIN FAMILY"/>
    <property type="match status" value="1"/>
</dbReference>
<dbReference type="AlphaFoldDB" id="A0ABD2ZTT2"/>
<accession>A0ABD2ZTT2</accession>
<organism evidence="3 4">
    <name type="scientific">Cinchona calisaya</name>
    <dbReference type="NCBI Taxonomy" id="153742"/>
    <lineage>
        <taxon>Eukaryota</taxon>
        <taxon>Viridiplantae</taxon>
        <taxon>Streptophyta</taxon>
        <taxon>Embryophyta</taxon>
        <taxon>Tracheophyta</taxon>
        <taxon>Spermatophyta</taxon>
        <taxon>Magnoliopsida</taxon>
        <taxon>eudicotyledons</taxon>
        <taxon>Gunneridae</taxon>
        <taxon>Pentapetalae</taxon>
        <taxon>asterids</taxon>
        <taxon>lamiids</taxon>
        <taxon>Gentianales</taxon>
        <taxon>Rubiaceae</taxon>
        <taxon>Cinchonoideae</taxon>
        <taxon>Cinchoneae</taxon>
        <taxon>Cinchona</taxon>
    </lineage>
</organism>
<evidence type="ECO:0000313" key="3">
    <source>
        <dbReference type="EMBL" id="KAL3521582.1"/>
    </source>
</evidence>
<dbReference type="EMBL" id="JBJUIK010000008">
    <property type="protein sequence ID" value="KAL3521582.1"/>
    <property type="molecule type" value="Genomic_DNA"/>
</dbReference>
<comment type="caution">
    <text evidence="3">The sequence shown here is derived from an EMBL/GenBank/DDBJ whole genome shotgun (WGS) entry which is preliminary data.</text>
</comment>
<evidence type="ECO:0008006" key="5">
    <source>
        <dbReference type="Google" id="ProtNLM"/>
    </source>
</evidence>